<proteinExistence type="predicted"/>
<keyword evidence="1" id="KW-0472">Membrane</keyword>
<dbReference type="EMBL" id="CP134050">
    <property type="protein sequence ID" value="WNC16783.1"/>
    <property type="molecule type" value="Genomic_DNA"/>
</dbReference>
<gene>
    <name evidence="2" type="ORF">RGB73_10825</name>
</gene>
<sequence>MSIIVFFWWMSGILSIGVCFWAIVAQSGWLSLLSAVLFMPIAYYFGGAENAFQLIGWLPLLPLVMATVFFRKKRRSKSDM</sequence>
<evidence type="ECO:0000313" key="3">
    <source>
        <dbReference type="Proteomes" id="UP001256827"/>
    </source>
</evidence>
<feature type="transmembrane region" description="Helical" evidence="1">
    <location>
        <begin position="51"/>
        <end position="70"/>
    </location>
</feature>
<dbReference type="Proteomes" id="UP001256827">
    <property type="component" value="Chromosome"/>
</dbReference>
<organism evidence="2 3">
    <name type="scientific">Brevibacillus brevis</name>
    <name type="common">Bacillus brevis</name>
    <dbReference type="NCBI Taxonomy" id="1393"/>
    <lineage>
        <taxon>Bacteria</taxon>
        <taxon>Bacillati</taxon>
        <taxon>Bacillota</taxon>
        <taxon>Bacilli</taxon>
        <taxon>Bacillales</taxon>
        <taxon>Paenibacillaceae</taxon>
        <taxon>Brevibacillus</taxon>
    </lineage>
</organism>
<keyword evidence="3" id="KW-1185">Reference proteome</keyword>
<evidence type="ECO:0000256" key="1">
    <source>
        <dbReference type="SAM" id="Phobius"/>
    </source>
</evidence>
<keyword evidence="1" id="KW-0812">Transmembrane</keyword>
<feature type="transmembrane region" description="Helical" evidence="1">
    <location>
        <begin position="6"/>
        <end position="24"/>
    </location>
</feature>
<protein>
    <submittedName>
        <fullName evidence="2">Uncharacterized protein</fullName>
    </submittedName>
</protein>
<feature type="transmembrane region" description="Helical" evidence="1">
    <location>
        <begin position="29"/>
        <end position="45"/>
    </location>
</feature>
<keyword evidence="1" id="KW-1133">Transmembrane helix</keyword>
<dbReference type="RefSeq" id="WP_310771769.1">
    <property type="nucleotide sequence ID" value="NZ_CP134050.1"/>
</dbReference>
<reference evidence="2 3" key="1">
    <citation type="submission" date="2023-09" db="EMBL/GenBank/DDBJ databases">
        <title>Complete Genome and Methylome dissection of Bacillus brevis NEB573 original source of BbsI restriction endonuclease.</title>
        <authorList>
            <person name="Fomenkov A."/>
            <person name="Roberts R.D."/>
        </authorList>
    </citation>
    <scope>NUCLEOTIDE SEQUENCE [LARGE SCALE GENOMIC DNA]</scope>
    <source>
        <strain evidence="2 3">NEB573</strain>
    </source>
</reference>
<accession>A0ABY9TDZ2</accession>
<name>A0ABY9TDZ2_BREBE</name>
<evidence type="ECO:0000313" key="2">
    <source>
        <dbReference type="EMBL" id="WNC16783.1"/>
    </source>
</evidence>